<organism evidence="3 4">
    <name type="scientific">Nocardiopsis flavescens</name>
    <dbReference type="NCBI Taxonomy" id="758803"/>
    <lineage>
        <taxon>Bacteria</taxon>
        <taxon>Bacillati</taxon>
        <taxon>Actinomycetota</taxon>
        <taxon>Actinomycetes</taxon>
        <taxon>Streptosporangiales</taxon>
        <taxon>Nocardiopsidaceae</taxon>
        <taxon>Nocardiopsis</taxon>
    </lineage>
</organism>
<comment type="similarity">
    <text evidence="1">Belongs to the HAD-like hydrolase superfamily. S-2-haloalkanoic acid dehalogenase family.</text>
</comment>
<dbReference type="InterPro" id="IPR006439">
    <property type="entry name" value="HAD-SF_hydro_IA"/>
</dbReference>
<dbReference type="PANTHER" id="PTHR43316:SF3">
    <property type="entry name" value="HALOACID DEHALOGENASE, TYPE II (AFU_ORTHOLOGUE AFUA_2G07750)-RELATED"/>
    <property type="match status" value="1"/>
</dbReference>
<dbReference type="InterPro" id="IPR023198">
    <property type="entry name" value="PGP-like_dom2"/>
</dbReference>
<dbReference type="EMBL" id="FQZK01000001">
    <property type="protein sequence ID" value="SHI53445.1"/>
    <property type="molecule type" value="Genomic_DNA"/>
</dbReference>
<protein>
    <submittedName>
        <fullName evidence="3">2-haloacid dehalogenase</fullName>
    </submittedName>
</protein>
<dbReference type="OrthoDB" id="3774052at2"/>
<dbReference type="InterPro" id="IPR023214">
    <property type="entry name" value="HAD_sf"/>
</dbReference>
<dbReference type="Proteomes" id="UP000184452">
    <property type="component" value="Unassembled WGS sequence"/>
</dbReference>
<proteinExistence type="inferred from homology"/>
<keyword evidence="4" id="KW-1185">Reference proteome</keyword>
<dbReference type="Pfam" id="PF00702">
    <property type="entry name" value="Hydrolase"/>
    <property type="match status" value="1"/>
</dbReference>
<dbReference type="InterPro" id="IPR036412">
    <property type="entry name" value="HAD-like_sf"/>
</dbReference>
<dbReference type="NCBIfam" id="TIGR01493">
    <property type="entry name" value="HAD-SF-IA-v2"/>
    <property type="match status" value="1"/>
</dbReference>
<dbReference type="Gene3D" id="1.10.150.240">
    <property type="entry name" value="Putative phosphatase, domain 2"/>
    <property type="match status" value="1"/>
</dbReference>
<gene>
    <name evidence="3" type="ORF">SAMN05421803_101509</name>
</gene>
<evidence type="ECO:0000256" key="1">
    <source>
        <dbReference type="ARBA" id="ARBA00008106"/>
    </source>
</evidence>
<dbReference type="PRINTS" id="PR00413">
    <property type="entry name" value="HADHALOGNASE"/>
</dbReference>
<dbReference type="RefSeq" id="WP_073374444.1">
    <property type="nucleotide sequence ID" value="NZ_FQZK01000001.1"/>
</dbReference>
<keyword evidence="2" id="KW-0378">Hydrolase</keyword>
<dbReference type="Gene3D" id="3.40.50.1000">
    <property type="entry name" value="HAD superfamily/HAD-like"/>
    <property type="match status" value="1"/>
</dbReference>
<sequence length="234" mass="24931">MTSLPDVDVVVFDILGTMVDEPGGIGRGIRALLPGVDDARAADLLALWQRHVDEQQREVVAGRRPYTDSTVIDREAAERVAAEAGVGDPDAIRALAACAQRLEPWPDSVAGLGRIAAHLPVLGLSSAGRSALTRINAHAGLRWHQVLSAEDVRGYKPHPDVYRLAVANTGLAPERLLMVAAHAWDLRGARDVGMRTAYVERPVGDPPRPDDAFDLVTQGLDELAGLLTGGRGPA</sequence>
<dbReference type="SUPFAM" id="SSF56784">
    <property type="entry name" value="HAD-like"/>
    <property type="match status" value="1"/>
</dbReference>
<dbReference type="PANTHER" id="PTHR43316">
    <property type="entry name" value="HYDROLASE, HALOACID DELAHOGENASE-RELATED"/>
    <property type="match status" value="1"/>
</dbReference>
<dbReference type="NCBIfam" id="TIGR01428">
    <property type="entry name" value="HAD_type_II"/>
    <property type="match status" value="1"/>
</dbReference>
<evidence type="ECO:0000256" key="2">
    <source>
        <dbReference type="ARBA" id="ARBA00022801"/>
    </source>
</evidence>
<accession>A0A1M6BXB8</accession>
<evidence type="ECO:0000313" key="3">
    <source>
        <dbReference type="EMBL" id="SHI53445.1"/>
    </source>
</evidence>
<name>A0A1M6BXB8_9ACTN</name>
<evidence type="ECO:0000313" key="4">
    <source>
        <dbReference type="Proteomes" id="UP000184452"/>
    </source>
</evidence>
<dbReference type="InterPro" id="IPR006328">
    <property type="entry name" value="2-HAD"/>
</dbReference>
<dbReference type="InterPro" id="IPR051540">
    <property type="entry name" value="S-2-haloacid_dehalogenase"/>
</dbReference>
<dbReference type="STRING" id="758803.SAMN05421803_101509"/>
<dbReference type="GO" id="GO:0019120">
    <property type="term" value="F:hydrolase activity, acting on acid halide bonds, in C-halide compounds"/>
    <property type="evidence" value="ECO:0007669"/>
    <property type="project" value="InterPro"/>
</dbReference>
<reference evidence="3 4" key="1">
    <citation type="submission" date="2016-11" db="EMBL/GenBank/DDBJ databases">
        <authorList>
            <person name="Jaros S."/>
            <person name="Januszkiewicz K."/>
            <person name="Wedrychowicz H."/>
        </authorList>
    </citation>
    <scope>NUCLEOTIDE SEQUENCE [LARGE SCALE GENOMIC DNA]</scope>
    <source>
        <strain evidence="3 4">CGMCC 4.5723</strain>
    </source>
</reference>
<dbReference type="AlphaFoldDB" id="A0A1M6BXB8"/>